<comment type="caution">
    <text evidence="2">The sequence shown here is derived from an EMBL/GenBank/DDBJ whole genome shotgun (WGS) entry which is preliminary data.</text>
</comment>
<evidence type="ECO:0000313" key="3">
    <source>
        <dbReference type="Proteomes" id="UP000730739"/>
    </source>
</evidence>
<feature type="region of interest" description="Disordered" evidence="1">
    <location>
        <begin position="1"/>
        <end position="22"/>
    </location>
</feature>
<dbReference type="Proteomes" id="UP000730739">
    <property type="component" value="Unassembled WGS sequence"/>
</dbReference>
<reference evidence="2 3" key="1">
    <citation type="submission" date="2021-03" db="EMBL/GenBank/DDBJ databases">
        <title>Genomic Encyclopedia of Type Strains, Phase IV (KMG-IV): sequencing the most valuable type-strain genomes for metagenomic binning, comparative biology and taxonomic classification.</title>
        <authorList>
            <person name="Goeker M."/>
        </authorList>
    </citation>
    <scope>NUCLEOTIDE SEQUENCE [LARGE SCALE GENOMIC DNA]</scope>
    <source>
        <strain evidence="2 3">DSM 13372</strain>
    </source>
</reference>
<dbReference type="EMBL" id="JAGILA010000002">
    <property type="protein sequence ID" value="MBP2235241.1"/>
    <property type="molecule type" value="Genomic_DNA"/>
</dbReference>
<name>A0ABS4QYL2_9HYPH</name>
<keyword evidence="3" id="KW-1185">Reference proteome</keyword>
<evidence type="ECO:0000313" key="2">
    <source>
        <dbReference type="EMBL" id="MBP2235241.1"/>
    </source>
</evidence>
<gene>
    <name evidence="2" type="ORF">J2Z31_001733</name>
</gene>
<organism evidence="2 3">
    <name type="scientific">Sinorhizobium kostiense</name>
    <dbReference type="NCBI Taxonomy" id="76747"/>
    <lineage>
        <taxon>Bacteria</taxon>
        <taxon>Pseudomonadati</taxon>
        <taxon>Pseudomonadota</taxon>
        <taxon>Alphaproteobacteria</taxon>
        <taxon>Hyphomicrobiales</taxon>
        <taxon>Rhizobiaceae</taxon>
        <taxon>Sinorhizobium/Ensifer group</taxon>
        <taxon>Sinorhizobium</taxon>
    </lineage>
</organism>
<accession>A0ABS4QYL2</accession>
<proteinExistence type="predicted"/>
<evidence type="ECO:0000256" key="1">
    <source>
        <dbReference type="SAM" id="MobiDB-lite"/>
    </source>
</evidence>
<sequence length="49" mass="5645">MTATIERPENEDDDCQDCPGWGEWWPEALEQRELDNADAEVPSPLKPLF</sequence>
<protein>
    <submittedName>
        <fullName evidence="2">Uncharacterized protein</fullName>
    </submittedName>
</protein>